<feature type="region of interest" description="Disordered" evidence="1">
    <location>
        <begin position="9"/>
        <end position="34"/>
    </location>
</feature>
<dbReference type="Gene3D" id="3.40.630.30">
    <property type="match status" value="1"/>
</dbReference>
<evidence type="ECO:0000256" key="1">
    <source>
        <dbReference type="SAM" id="MobiDB-lite"/>
    </source>
</evidence>
<dbReference type="PROSITE" id="PS51186">
    <property type="entry name" value="GNAT"/>
    <property type="match status" value="1"/>
</dbReference>
<name>A0A3S4VLX8_ACTVI</name>
<dbReference type="InterPro" id="IPR000182">
    <property type="entry name" value="GNAT_dom"/>
</dbReference>
<dbReference type="Proteomes" id="UP000268658">
    <property type="component" value="Chromosome"/>
</dbReference>
<dbReference type="RefSeq" id="WP_126415070.1">
    <property type="nucleotide sequence ID" value="NZ_JASPER010000007.1"/>
</dbReference>
<organism evidence="2 3">
    <name type="scientific">Actinomyces viscosus</name>
    <dbReference type="NCBI Taxonomy" id="1656"/>
    <lineage>
        <taxon>Bacteria</taxon>
        <taxon>Bacillati</taxon>
        <taxon>Actinomycetota</taxon>
        <taxon>Actinomycetes</taxon>
        <taxon>Actinomycetales</taxon>
        <taxon>Actinomycetaceae</taxon>
        <taxon>Actinomyces</taxon>
    </lineage>
</organism>
<dbReference type="Pfam" id="PF00583">
    <property type="entry name" value="Acetyltransf_1"/>
    <property type="match status" value="1"/>
</dbReference>
<reference evidence="2 3" key="1">
    <citation type="submission" date="2018-12" db="EMBL/GenBank/DDBJ databases">
        <authorList>
            <consortium name="Pathogen Informatics"/>
        </authorList>
    </citation>
    <scope>NUCLEOTIDE SEQUENCE [LARGE SCALE GENOMIC DNA]</scope>
    <source>
        <strain evidence="2 3">NCTC10951</strain>
    </source>
</reference>
<feature type="compositionally biased region" description="Polar residues" evidence="1">
    <location>
        <begin position="19"/>
        <end position="31"/>
    </location>
</feature>
<evidence type="ECO:0000313" key="2">
    <source>
        <dbReference type="EMBL" id="VEI18477.1"/>
    </source>
</evidence>
<sequence length="242" mass="26801">MAHNILKPLKNLLRRPTSDTDVTPTSRTGTTGLDIRPAATQEEVQAIRTLLTEQVPYPNFVPLPEVLPNRHNHLHRELIGAWRDSHLIGAAFIGPAEQEAHNLVGPTAHHDAEVILRDVAMTHSLAVEPTHRRTGTALAIKHHLNTWARDHSAHLILAVPMNQASRNLNQAADYILLPPDITLIMQIKAHASAHGFPAKEGTTWALRILDQATDPPIRVGVHQPMPHANRGEHHILSVQFLN</sequence>
<gene>
    <name evidence="2" type="ORF">NCTC10951_02737</name>
</gene>
<accession>A0A3S4VLX8</accession>
<dbReference type="SUPFAM" id="SSF55729">
    <property type="entry name" value="Acyl-CoA N-acyltransferases (Nat)"/>
    <property type="match status" value="1"/>
</dbReference>
<dbReference type="EMBL" id="LR134477">
    <property type="protein sequence ID" value="VEI18477.1"/>
    <property type="molecule type" value="Genomic_DNA"/>
</dbReference>
<dbReference type="KEGG" id="avc:NCTC10951_02737"/>
<dbReference type="GO" id="GO:0016747">
    <property type="term" value="F:acyltransferase activity, transferring groups other than amino-acyl groups"/>
    <property type="evidence" value="ECO:0007669"/>
    <property type="project" value="InterPro"/>
</dbReference>
<protein>
    <submittedName>
        <fullName evidence="2">Uncharacterized protein</fullName>
    </submittedName>
</protein>
<proteinExistence type="predicted"/>
<dbReference type="AlphaFoldDB" id="A0A3S4VLX8"/>
<dbReference type="InterPro" id="IPR016181">
    <property type="entry name" value="Acyl_CoA_acyltransferase"/>
</dbReference>
<evidence type="ECO:0000313" key="3">
    <source>
        <dbReference type="Proteomes" id="UP000268658"/>
    </source>
</evidence>
<dbReference type="OrthoDB" id="3259986at2"/>